<dbReference type="AlphaFoldDB" id="A0A5A9XFR8"/>
<evidence type="ECO:0000256" key="2">
    <source>
        <dbReference type="SAM" id="MobiDB-lite"/>
    </source>
</evidence>
<feature type="domain" description="Peptidase M16 C-terminal" evidence="5">
    <location>
        <begin position="230"/>
        <end position="398"/>
    </location>
</feature>
<dbReference type="Gene3D" id="3.30.830.10">
    <property type="entry name" value="Metalloenzyme, LuxS/M16 peptidase-like"/>
    <property type="match status" value="4"/>
</dbReference>
<feature type="region of interest" description="Disordered" evidence="2">
    <location>
        <begin position="465"/>
        <end position="486"/>
    </location>
</feature>
<organism evidence="6 7">
    <name type="scientific">Oryzomonas rubra</name>
    <dbReference type="NCBI Taxonomy" id="2509454"/>
    <lineage>
        <taxon>Bacteria</taxon>
        <taxon>Pseudomonadati</taxon>
        <taxon>Thermodesulfobacteriota</taxon>
        <taxon>Desulfuromonadia</taxon>
        <taxon>Geobacterales</taxon>
        <taxon>Geobacteraceae</taxon>
        <taxon>Oryzomonas</taxon>
    </lineage>
</organism>
<name>A0A5A9XFR8_9BACT</name>
<evidence type="ECO:0000259" key="5">
    <source>
        <dbReference type="Pfam" id="PF05193"/>
    </source>
</evidence>
<evidence type="ECO:0000259" key="4">
    <source>
        <dbReference type="Pfam" id="PF00675"/>
    </source>
</evidence>
<accession>A0A5A9XFR8</accession>
<feature type="compositionally biased region" description="Polar residues" evidence="2">
    <location>
        <begin position="471"/>
        <end position="483"/>
    </location>
</feature>
<keyword evidence="3" id="KW-1133">Transmembrane helix</keyword>
<dbReference type="InterPro" id="IPR011765">
    <property type="entry name" value="Pept_M16_N"/>
</dbReference>
<dbReference type="SUPFAM" id="SSF63411">
    <property type="entry name" value="LuxS/MPP-like metallohydrolase"/>
    <property type="match status" value="4"/>
</dbReference>
<evidence type="ECO:0000256" key="3">
    <source>
        <dbReference type="SAM" id="Phobius"/>
    </source>
</evidence>
<sequence length="921" mass="101516">MESAYEKFRRKYPPLLVYWHMNRNYFYLCGGYAMNRINRYTGVVFALIICSFVGAHPALSSEVTKATLKNGLRVVIVQNSLAPVVTTQVNYLVGSNEAPPGFPGMAHAQEHMMFRGNPGLSSDQLSSIIAAMGGSFNAQTQQSLTQYFFTVPVEDMETALHVEAVRMRGILDSDKAWGEERGAIEQEVVQDLSDPQYILSTRLMGKLFEGSPYAHDALGTVESFDKTTGAMLKKFYNDWYAPNNAILVIAGNVDPQRTMAVVKRLFGSIPRKKLPARPPINLSPLKPAEMELDSDLSYGLALVAYRFPGLESPDYAAGMVLSDVLSSQRAHLYALVPEGKALSASFDSYALPKMGYSFALAAFPRGEDGRPMVETIKKIIQGYVTNGVPSELIEAAKRHEIAQAEFQKNSVEGLASAWSQALALEGRSSPDDDIKAISKVTVDDVNRVARNFLINDTAITAIMTPRPSGNPVESKNSGRTNESFAPKQVKRVKLPSWAAHVTKPLKVGVTKEGPVDLKLKNGMRLIVKTTRTSDTVTLYGRVKNNPGLEAPPSKEGVDEILGGLFSYGSRRLDRLAFQASLDEIAADVEVGTLFSLQVVKGHFDRGVELIADNLVNPALPEEAFKVVQKETSSLLAGQETSPKWLVGRALKTALYPKDDPALRYAKPETVDRLTLTDVQNYYHAVFRPDMTTIVVVGNVTPEEAKVTIEKYFGDWKAEGPTPETEYQPIAGNRSAAVVVPNNSRVQDEVTLEESLGMTRSHPDYYPLQVGLHILTGAFYATRFYRDLRESSGLVYTVEAYLDIGKTRSIFGVDYGCNPPNVSKARAIIERDLTDMQTRLVTPEELSRAKNLLVHEVVLSNTSTSGIAMGFLRLSQMDLPLDEPTRAADKYQKITATQVRSAFSRWIRPAEFVQVTSGPQPQ</sequence>
<comment type="similarity">
    <text evidence="1">Belongs to the peptidase M16 family.</text>
</comment>
<evidence type="ECO:0000313" key="6">
    <source>
        <dbReference type="EMBL" id="KAA0891295.1"/>
    </source>
</evidence>
<keyword evidence="3" id="KW-0472">Membrane</keyword>
<reference evidence="6 7" key="1">
    <citation type="submission" date="2019-04" db="EMBL/GenBank/DDBJ databases">
        <title>Geobacter ruber sp. nov., ferric-reducing bacteria isolated from paddy soil.</title>
        <authorList>
            <person name="Xu Z."/>
            <person name="Masuda Y."/>
            <person name="Itoh H."/>
            <person name="Senoo K."/>
        </authorList>
    </citation>
    <scope>NUCLEOTIDE SEQUENCE [LARGE SCALE GENOMIC DNA]</scope>
    <source>
        <strain evidence="6 7">Red88</strain>
    </source>
</reference>
<keyword evidence="3" id="KW-0812">Transmembrane</keyword>
<dbReference type="Pfam" id="PF00675">
    <property type="entry name" value="Peptidase_M16"/>
    <property type="match status" value="1"/>
</dbReference>
<comment type="caution">
    <text evidence="6">The sequence shown here is derived from an EMBL/GenBank/DDBJ whole genome shotgun (WGS) entry which is preliminary data.</text>
</comment>
<feature type="domain" description="Peptidase M16 N-terminal" evidence="4">
    <location>
        <begin position="73"/>
        <end position="218"/>
    </location>
</feature>
<dbReference type="InterPro" id="IPR007863">
    <property type="entry name" value="Peptidase_M16_C"/>
</dbReference>
<evidence type="ECO:0000256" key="1">
    <source>
        <dbReference type="ARBA" id="ARBA00007261"/>
    </source>
</evidence>
<protein>
    <submittedName>
        <fullName evidence="6">Insulinase family protein</fullName>
    </submittedName>
</protein>
<dbReference type="PANTHER" id="PTHR11851:SF49">
    <property type="entry name" value="MITOCHONDRIAL-PROCESSING PEPTIDASE SUBUNIT ALPHA"/>
    <property type="match status" value="1"/>
</dbReference>
<dbReference type="InterPro" id="IPR011249">
    <property type="entry name" value="Metalloenz_LuxS/M16"/>
</dbReference>
<dbReference type="InterPro" id="IPR050361">
    <property type="entry name" value="MPP/UQCRC_Complex"/>
</dbReference>
<proteinExistence type="inferred from homology"/>
<dbReference type="GO" id="GO:0046872">
    <property type="term" value="F:metal ion binding"/>
    <property type="evidence" value="ECO:0007669"/>
    <property type="project" value="InterPro"/>
</dbReference>
<dbReference type="EMBL" id="SRSD01000006">
    <property type="protein sequence ID" value="KAA0891295.1"/>
    <property type="molecule type" value="Genomic_DNA"/>
</dbReference>
<dbReference type="Pfam" id="PF05193">
    <property type="entry name" value="Peptidase_M16_C"/>
    <property type="match status" value="2"/>
</dbReference>
<dbReference type="Proteomes" id="UP000324298">
    <property type="component" value="Unassembled WGS sequence"/>
</dbReference>
<evidence type="ECO:0000313" key="7">
    <source>
        <dbReference type="Proteomes" id="UP000324298"/>
    </source>
</evidence>
<feature type="domain" description="Peptidase M16 C-terminal" evidence="5">
    <location>
        <begin position="673"/>
        <end position="852"/>
    </location>
</feature>
<keyword evidence="7" id="KW-1185">Reference proteome</keyword>
<dbReference type="OrthoDB" id="9811314at2"/>
<dbReference type="PANTHER" id="PTHR11851">
    <property type="entry name" value="METALLOPROTEASE"/>
    <property type="match status" value="1"/>
</dbReference>
<feature type="transmembrane region" description="Helical" evidence="3">
    <location>
        <begin position="40"/>
        <end position="59"/>
    </location>
</feature>
<gene>
    <name evidence="6" type="ORF">ET418_10960</name>
</gene>